<dbReference type="PANTHER" id="PTHR43439">
    <property type="entry name" value="PHENYLACETATE-COENZYME A LIGASE"/>
    <property type="match status" value="1"/>
</dbReference>
<keyword evidence="5" id="KW-1185">Reference proteome</keyword>
<evidence type="ECO:0000313" key="4">
    <source>
        <dbReference type="EMBL" id="KZT18047.1"/>
    </source>
</evidence>
<reference evidence="4 5" key="1">
    <citation type="journal article" date="2016" name="Mol. Biol. Evol.">
        <title>Comparative Genomics of Early-Diverging Mushroom-Forming Fungi Provides Insights into the Origins of Lignocellulose Decay Capabilities.</title>
        <authorList>
            <person name="Nagy L.G."/>
            <person name="Riley R."/>
            <person name="Tritt A."/>
            <person name="Adam C."/>
            <person name="Daum C."/>
            <person name="Floudas D."/>
            <person name="Sun H."/>
            <person name="Yadav J.S."/>
            <person name="Pangilinan J."/>
            <person name="Larsson K.H."/>
            <person name="Matsuura K."/>
            <person name="Barry K."/>
            <person name="Labutti K."/>
            <person name="Kuo R."/>
            <person name="Ohm R.A."/>
            <person name="Bhattacharya S.S."/>
            <person name="Shirouzu T."/>
            <person name="Yoshinaga Y."/>
            <person name="Martin F.M."/>
            <person name="Grigoriev I.V."/>
            <person name="Hibbett D.S."/>
        </authorList>
    </citation>
    <scope>NUCLEOTIDE SEQUENCE [LARGE SCALE GENOMIC DNA]</scope>
    <source>
        <strain evidence="4 5">HHB14362 ss-1</strain>
    </source>
</reference>
<protein>
    <submittedName>
        <fullName evidence="4">NAD(P)-binding protein</fullName>
    </submittedName>
</protein>
<evidence type="ECO:0000256" key="1">
    <source>
        <dbReference type="ARBA" id="ARBA00022450"/>
    </source>
</evidence>
<evidence type="ECO:0000313" key="5">
    <source>
        <dbReference type="Proteomes" id="UP000076761"/>
    </source>
</evidence>
<dbReference type="OrthoDB" id="429813at2759"/>
<feature type="domain" description="Thioester reductase (TE)" evidence="3">
    <location>
        <begin position="96"/>
        <end position="333"/>
    </location>
</feature>
<dbReference type="Gene3D" id="3.40.50.720">
    <property type="entry name" value="NAD(P)-binding Rossmann-like Domain"/>
    <property type="match status" value="1"/>
</dbReference>
<keyword evidence="1" id="KW-0596">Phosphopantetheine</keyword>
<organism evidence="4 5">
    <name type="scientific">Neolentinus lepideus HHB14362 ss-1</name>
    <dbReference type="NCBI Taxonomy" id="1314782"/>
    <lineage>
        <taxon>Eukaryota</taxon>
        <taxon>Fungi</taxon>
        <taxon>Dikarya</taxon>
        <taxon>Basidiomycota</taxon>
        <taxon>Agaricomycotina</taxon>
        <taxon>Agaricomycetes</taxon>
        <taxon>Gloeophyllales</taxon>
        <taxon>Gloeophyllaceae</taxon>
        <taxon>Neolentinus</taxon>
    </lineage>
</organism>
<dbReference type="Proteomes" id="UP000076761">
    <property type="component" value="Unassembled WGS sequence"/>
</dbReference>
<dbReference type="SUPFAM" id="SSF51735">
    <property type="entry name" value="NAD(P)-binding Rossmann-fold domains"/>
    <property type="match status" value="1"/>
</dbReference>
<dbReference type="InParanoid" id="A0A165M934"/>
<keyword evidence="2" id="KW-0597">Phosphoprotein</keyword>
<accession>A0A165M934</accession>
<dbReference type="InterPro" id="IPR013120">
    <property type="entry name" value="FAR_NAD-bd"/>
</dbReference>
<evidence type="ECO:0000259" key="3">
    <source>
        <dbReference type="Pfam" id="PF07993"/>
    </source>
</evidence>
<sequence length="479" mass="52351">TSLRNRIISALRSSEDLAARSAASSISQNFIFTHNTIKGLASAMHSKVFGCKENEASGTESHISLMRHLVSKYSESMGPAKLVNQRPLPSKAIVLLTGTTGGLGSYMLYMLLVNEAVERVYGFNRKSKSTTLSDRQRAAFEDRGLPIEVLASEKLVLVEGEETCDKLGLDEARYEEIRTTCTHVIHNAWRLDFNLSVSSFEPNIHGTRNLIDLALASAHGSNMRFVFTSSAGVTQSWDRNKGAFPEDPSLPLDVAVGAGYGESKFVSEKVPAEMGIQTSSLRIGQVCGGHPDGAWATTDWVPIFVKSSRALGCLPDAQGVASWVPFEIVAKTILSVAFSQERPALSLNVVHPHPVKWSSVVRKIAVSLTKIVDVGKEPLPAVPIREWVALLEKRAAETDEKDIKAIPAIKLLDYFQHMATADDEILASGLTDVEAGGIAPSMSTDKAQAVSTSLRDADIIEDEDVDRWVRYWKRRGLFE</sequence>
<dbReference type="InterPro" id="IPR051414">
    <property type="entry name" value="Adenylate-forming_Reductase"/>
</dbReference>
<dbReference type="AlphaFoldDB" id="A0A165M934"/>
<dbReference type="InterPro" id="IPR036291">
    <property type="entry name" value="NAD(P)-bd_dom_sf"/>
</dbReference>
<dbReference type="STRING" id="1314782.A0A165M934"/>
<name>A0A165M934_9AGAM</name>
<proteinExistence type="predicted"/>
<gene>
    <name evidence="4" type="ORF">NEOLEDRAFT_1081165</name>
</gene>
<feature type="non-terminal residue" evidence="4">
    <location>
        <position position="1"/>
    </location>
</feature>
<dbReference type="EMBL" id="KV425718">
    <property type="protein sequence ID" value="KZT18047.1"/>
    <property type="molecule type" value="Genomic_DNA"/>
</dbReference>
<evidence type="ECO:0000256" key="2">
    <source>
        <dbReference type="ARBA" id="ARBA00022553"/>
    </source>
</evidence>
<dbReference type="PANTHER" id="PTHR43439:SF2">
    <property type="entry name" value="ENZYME, PUTATIVE (JCVI)-RELATED"/>
    <property type="match status" value="1"/>
</dbReference>
<dbReference type="Pfam" id="PF07993">
    <property type="entry name" value="NAD_binding_4"/>
    <property type="match status" value="1"/>
</dbReference>